<dbReference type="HOGENOM" id="CLU_063016_0_0_0"/>
<proteinExistence type="predicted"/>
<comment type="caution">
    <text evidence="4">The sequence shown here is derived from an EMBL/GenBank/DDBJ whole genome shotgun (WGS) entry which is preliminary data.</text>
</comment>
<dbReference type="PANTHER" id="PTHR10000:SF8">
    <property type="entry name" value="HAD SUPERFAMILY HYDROLASE-LIKE, TYPE 3"/>
    <property type="match status" value="1"/>
</dbReference>
<dbReference type="PANTHER" id="PTHR10000">
    <property type="entry name" value="PHOSPHOSERINE PHOSPHATASE"/>
    <property type="match status" value="1"/>
</dbReference>
<dbReference type="SFLD" id="SFLDG01142">
    <property type="entry name" value="C2.B.2:_Mannosyl-3-phosphoglyc"/>
    <property type="match status" value="1"/>
</dbReference>
<dbReference type="InParanoid" id="Q0EWT1"/>
<dbReference type="InterPro" id="IPR006381">
    <property type="entry name" value="HAD-SF-IIB-MPGP"/>
</dbReference>
<evidence type="ECO:0000256" key="1">
    <source>
        <dbReference type="ARBA" id="ARBA00022723"/>
    </source>
</evidence>
<keyword evidence="2 4" id="KW-0378">Hydrolase</keyword>
<dbReference type="GO" id="GO:0051479">
    <property type="term" value="P:mannosylglycerate biosynthetic process"/>
    <property type="evidence" value="ECO:0007669"/>
    <property type="project" value="InterPro"/>
</dbReference>
<dbReference type="eggNOG" id="COG3769">
    <property type="taxonomic scope" value="Bacteria"/>
</dbReference>
<dbReference type="EMBL" id="AATS01000018">
    <property type="protein sequence ID" value="EAU53708.1"/>
    <property type="molecule type" value="Genomic_DNA"/>
</dbReference>
<keyword evidence="3" id="KW-0460">Magnesium</keyword>
<evidence type="ECO:0000313" key="4">
    <source>
        <dbReference type="EMBL" id="EAU53708.1"/>
    </source>
</evidence>
<organism evidence="4 5">
    <name type="scientific">Mariprofundus ferrooxydans PV-1</name>
    <dbReference type="NCBI Taxonomy" id="314345"/>
    <lineage>
        <taxon>Bacteria</taxon>
        <taxon>Pseudomonadati</taxon>
        <taxon>Pseudomonadota</taxon>
        <taxon>Candidatius Mariprofundia</taxon>
        <taxon>Mariprofundales</taxon>
        <taxon>Mariprofundaceae</taxon>
        <taxon>Mariprofundus</taxon>
    </lineage>
</organism>
<dbReference type="InterPro" id="IPR006379">
    <property type="entry name" value="HAD-SF_hydro_IIB"/>
</dbReference>
<dbReference type="NCBIfam" id="TIGR01484">
    <property type="entry name" value="HAD-SF-IIB"/>
    <property type="match status" value="1"/>
</dbReference>
<keyword evidence="5" id="KW-1185">Reference proteome</keyword>
<gene>
    <name evidence="4" type="ORF">SPV1_06199</name>
</gene>
<dbReference type="AlphaFoldDB" id="Q0EWT1"/>
<dbReference type="GO" id="GO:0000287">
    <property type="term" value="F:magnesium ion binding"/>
    <property type="evidence" value="ECO:0007669"/>
    <property type="project" value="TreeGrafter"/>
</dbReference>
<dbReference type="Pfam" id="PF08282">
    <property type="entry name" value="Hydrolase_3"/>
    <property type="match status" value="1"/>
</dbReference>
<protein>
    <submittedName>
        <fullName evidence="4">Predicted hydrolase (HAD superfamily) protein</fullName>
    </submittedName>
</protein>
<dbReference type="SFLD" id="SFLDS00003">
    <property type="entry name" value="Haloacid_Dehalogenase"/>
    <property type="match status" value="1"/>
</dbReference>
<dbReference type="Gene3D" id="3.30.980.20">
    <property type="entry name" value="Putative mannosyl-3-phosphoglycerate phosphatase, domain 2"/>
    <property type="match status" value="1"/>
</dbReference>
<dbReference type="Gene3D" id="3.40.50.1000">
    <property type="entry name" value="HAD superfamily/HAD-like"/>
    <property type="match status" value="1"/>
</dbReference>
<dbReference type="OrthoDB" id="193379at2"/>
<dbReference type="FunCoup" id="Q0EWT1">
    <property type="interactions" value="18"/>
</dbReference>
<dbReference type="RefSeq" id="WP_009851533.1">
    <property type="nucleotide sequence ID" value="NZ_DS022295.1"/>
</dbReference>
<keyword evidence="1" id="KW-0479">Metal-binding</keyword>
<dbReference type="GO" id="GO:0050531">
    <property type="term" value="F:mannosyl-3-phosphoglycerate phosphatase activity"/>
    <property type="evidence" value="ECO:0007669"/>
    <property type="project" value="InterPro"/>
</dbReference>
<dbReference type="InterPro" id="IPR023214">
    <property type="entry name" value="HAD_sf"/>
</dbReference>
<reference evidence="4 5" key="1">
    <citation type="submission" date="2006-09" db="EMBL/GenBank/DDBJ databases">
        <authorList>
            <person name="Emerson D."/>
            <person name="Ferriera S."/>
            <person name="Johnson J."/>
            <person name="Kravitz S."/>
            <person name="Halpern A."/>
            <person name="Remington K."/>
            <person name="Beeson K."/>
            <person name="Tran B."/>
            <person name="Rogers Y.-H."/>
            <person name="Friedman R."/>
            <person name="Venter J.C."/>
        </authorList>
    </citation>
    <scope>NUCLEOTIDE SEQUENCE [LARGE SCALE GENOMIC DNA]</scope>
    <source>
        <strain evidence="4 5">PV-1</strain>
    </source>
</reference>
<evidence type="ECO:0000256" key="3">
    <source>
        <dbReference type="ARBA" id="ARBA00022842"/>
    </source>
</evidence>
<dbReference type="InterPro" id="IPR036412">
    <property type="entry name" value="HAD-like_sf"/>
</dbReference>
<sequence length="283" mass="31083">MTRDIILFTDLDGTLLDHHNYSFAPAKEAIAALKQAGIAWILNSSKTLAELCELRAELGQVDPVIVENGAGIAIPCDYRHRLWQLPDGDLHEQDGFLLKKTGRSRDEILQLLQPLKAHYRYTGFADMTTATLCELTGLPVGGAVKAMQRHFSEPILWQDSEQAYDAFVCQVEACGLSVLRGGRFIHIMGGADKGRAMQWLLAGYSHAGVGLMSVALGDSHNDLAMLERADIAVIVRSPVHAPPQLPDHPHLMLTEATGPAGWNRAVLEILNKYTRDRAGENNE</sequence>
<name>Q0EWT1_9PROT</name>
<accession>Q0EWT1</accession>
<dbReference type="Proteomes" id="UP000005297">
    <property type="component" value="Unassembled WGS sequence"/>
</dbReference>
<evidence type="ECO:0000313" key="5">
    <source>
        <dbReference type="Proteomes" id="UP000005297"/>
    </source>
</evidence>
<dbReference type="SUPFAM" id="SSF56784">
    <property type="entry name" value="HAD-like"/>
    <property type="match status" value="1"/>
</dbReference>
<dbReference type="GO" id="GO:0005829">
    <property type="term" value="C:cytosol"/>
    <property type="evidence" value="ECO:0007669"/>
    <property type="project" value="TreeGrafter"/>
</dbReference>
<dbReference type="SFLD" id="SFLDG01140">
    <property type="entry name" value="C2.B:_Phosphomannomutase_and_P"/>
    <property type="match status" value="1"/>
</dbReference>
<dbReference type="NCBIfam" id="TIGR01486">
    <property type="entry name" value="HAD-SF-IIB-MPGP"/>
    <property type="match status" value="1"/>
</dbReference>
<dbReference type="STRING" id="314344.AL013_02570"/>
<evidence type="ECO:0000256" key="2">
    <source>
        <dbReference type="ARBA" id="ARBA00022801"/>
    </source>
</evidence>